<evidence type="ECO:0000256" key="5">
    <source>
        <dbReference type="ARBA" id="ARBA00023163"/>
    </source>
</evidence>
<reference evidence="7 8" key="1">
    <citation type="submission" date="2013-08" db="EMBL/GenBank/DDBJ databases">
        <title>The genome sequence of Skermanella stibiiresistens.</title>
        <authorList>
            <person name="Zhu W."/>
            <person name="Wang G."/>
        </authorList>
    </citation>
    <scope>NUCLEOTIDE SEQUENCE [LARGE SCALE GENOMIC DNA]</scope>
    <source>
        <strain evidence="7 8">SB22</strain>
    </source>
</reference>
<dbReference type="Pfam" id="PF04545">
    <property type="entry name" value="Sigma70_r4"/>
    <property type="match status" value="1"/>
</dbReference>
<dbReference type="GO" id="GO:0003677">
    <property type="term" value="F:DNA binding"/>
    <property type="evidence" value="ECO:0007669"/>
    <property type="project" value="UniProtKB-KW"/>
</dbReference>
<dbReference type="PATRIC" id="fig|1385369.3.peg.1885"/>
<accession>W9H538</accession>
<dbReference type="PANTHER" id="PTHR30376">
    <property type="entry name" value="SIGMA FACTOR RPOH HEAT SHOCK RELATED"/>
    <property type="match status" value="1"/>
</dbReference>
<dbReference type="SUPFAM" id="SSF88659">
    <property type="entry name" value="Sigma3 and sigma4 domains of RNA polymerase sigma factors"/>
    <property type="match status" value="1"/>
</dbReference>
<evidence type="ECO:0000259" key="6">
    <source>
        <dbReference type="PROSITE" id="PS00715"/>
    </source>
</evidence>
<dbReference type="Proteomes" id="UP000019486">
    <property type="component" value="Unassembled WGS sequence"/>
</dbReference>
<dbReference type="InterPro" id="IPR013324">
    <property type="entry name" value="RNA_pol_sigma_r3/r4-like"/>
</dbReference>
<keyword evidence="3" id="KW-0731">Sigma factor</keyword>
<dbReference type="CDD" id="cd06171">
    <property type="entry name" value="Sigma70_r4"/>
    <property type="match status" value="1"/>
</dbReference>
<dbReference type="InterPro" id="IPR013325">
    <property type="entry name" value="RNA_pol_sigma_r2"/>
</dbReference>
<dbReference type="InterPro" id="IPR000943">
    <property type="entry name" value="RNA_pol_sigma70"/>
</dbReference>
<comment type="similarity">
    <text evidence="1">Belongs to the sigma-70 factor family.</text>
</comment>
<dbReference type="InterPro" id="IPR014284">
    <property type="entry name" value="RNA_pol_sigma-70_dom"/>
</dbReference>
<evidence type="ECO:0000256" key="1">
    <source>
        <dbReference type="ARBA" id="ARBA00007788"/>
    </source>
</evidence>
<evidence type="ECO:0000256" key="4">
    <source>
        <dbReference type="ARBA" id="ARBA00023125"/>
    </source>
</evidence>
<evidence type="ECO:0000256" key="2">
    <source>
        <dbReference type="ARBA" id="ARBA00023015"/>
    </source>
</evidence>
<proteinExistence type="inferred from homology"/>
<dbReference type="EMBL" id="AVFL01000005">
    <property type="protein sequence ID" value="EWY41134.1"/>
    <property type="molecule type" value="Genomic_DNA"/>
</dbReference>
<dbReference type="STRING" id="1385369.N825_31225"/>
<feature type="domain" description="RNA polymerase sigma-70" evidence="6">
    <location>
        <begin position="69"/>
        <end position="82"/>
    </location>
</feature>
<dbReference type="AlphaFoldDB" id="W9H538"/>
<dbReference type="GO" id="GO:0016987">
    <property type="term" value="F:sigma factor activity"/>
    <property type="evidence" value="ECO:0007669"/>
    <property type="project" value="UniProtKB-KW"/>
</dbReference>
<dbReference type="InterPro" id="IPR007627">
    <property type="entry name" value="RNA_pol_sigma70_r2"/>
</dbReference>
<evidence type="ECO:0000313" key="7">
    <source>
        <dbReference type="EMBL" id="EWY41134.1"/>
    </source>
</evidence>
<dbReference type="PANTHER" id="PTHR30376:SF3">
    <property type="entry name" value="RNA POLYMERASE SIGMA FACTOR RPOH"/>
    <property type="match status" value="1"/>
</dbReference>
<dbReference type="RefSeq" id="WP_051511799.1">
    <property type="nucleotide sequence ID" value="NZ_AVFL01000005.1"/>
</dbReference>
<organism evidence="7 8">
    <name type="scientific">Skermanella stibiiresistens SB22</name>
    <dbReference type="NCBI Taxonomy" id="1385369"/>
    <lineage>
        <taxon>Bacteria</taxon>
        <taxon>Pseudomonadati</taxon>
        <taxon>Pseudomonadota</taxon>
        <taxon>Alphaproteobacteria</taxon>
        <taxon>Rhodospirillales</taxon>
        <taxon>Azospirillaceae</taxon>
        <taxon>Skermanella</taxon>
    </lineage>
</organism>
<keyword evidence="8" id="KW-1185">Reference proteome</keyword>
<dbReference type="PIRSF" id="PIRSF000770">
    <property type="entry name" value="RNA_pol_sigma-SigE/K"/>
    <property type="match status" value="1"/>
</dbReference>
<dbReference type="OrthoDB" id="7337664at2"/>
<dbReference type="NCBIfam" id="TIGR02937">
    <property type="entry name" value="sigma70-ECF"/>
    <property type="match status" value="1"/>
</dbReference>
<dbReference type="SUPFAM" id="SSF88946">
    <property type="entry name" value="Sigma2 domain of RNA polymerase sigma factors"/>
    <property type="match status" value="1"/>
</dbReference>
<protein>
    <submittedName>
        <fullName evidence="7">RNA polymerase sigma 70</fullName>
    </submittedName>
</protein>
<dbReference type="PROSITE" id="PS00715">
    <property type="entry name" value="SIGMA70_1"/>
    <property type="match status" value="1"/>
</dbReference>
<keyword evidence="5" id="KW-0804">Transcription</keyword>
<evidence type="ECO:0000313" key="8">
    <source>
        <dbReference type="Proteomes" id="UP000019486"/>
    </source>
</evidence>
<dbReference type="NCBIfam" id="NF005143">
    <property type="entry name" value="PRK06596.1"/>
    <property type="match status" value="1"/>
</dbReference>
<dbReference type="GO" id="GO:0006352">
    <property type="term" value="P:DNA-templated transcription initiation"/>
    <property type="evidence" value="ECO:0007669"/>
    <property type="project" value="InterPro"/>
</dbReference>
<gene>
    <name evidence="7" type="ORF">N825_31225</name>
</gene>
<dbReference type="Gene3D" id="1.20.140.160">
    <property type="match status" value="1"/>
</dbReference>
<sequence length="289" mass="31978">MSASFGWASGCLTTLAHRLPYLSPDEERDLALRSAAGDERAAERLVETHLRVVVRIARSYGRFGLPVNELIQEGTLGLIQAVRKFNPDGGARLGTYAMWWIRAAIQDYVVRSWSLVRVGKTAAHKALFFALKRVAAERRTSSDKLDEAALTVLASRFDMPPAEVSGLAHRIARLDRSLDVPAHDADGDETESLLDQLPADQPSPEELVEQRSIGRVWHGLIDRALAMLPAREAAIIRHRHMSEVAPTFEAIGRELGISKDRVRQLEKRALARLRELLQPLAAAHGLPGN</sequence>
<dbReference type="InterPro" id="IPR050813">
    <property type="entry name" value="Sigma-70_Factor"/>
</dbReference>
<keyword evidence="2" id="KW-0805">Transcription regulation</keyword>
<name>W9H538_9PROT</name>
<dbReference type="InterPro" id="IPR007630">
    <property type="entry name" value="RNA_pol_sigma70_r4"/>
</dbReference>
<keyword evidence="4" id="KW-0238">DNA-binding</keyword>
<dbReference type="PRINTS" id="PR00046">
    <property type="entry name" value="SIGMA70FCT"/>
</dbReference>
<dbReference type="Gene3D" id="1.20.120.1810">
    <property type="match status" value="1"/>
</dbReference>
<dbReference type="Pfam" id="PF04542">
    <property type="entry name" value="Sigma70_r2"/>
    <property type="match status" value="1"/>
</dbReference>
<evidence type="ECO:0000256" key="3">
    <source>
        <dbReference type="ARBA" id="ARBA00023082"/>
    </source>
</evidence>
<comment type="caution">
    <text evidence="7">The sequence shown here is derived from an EMBL/GenBank/DDBJ whole genome shotgun (WGS) entry which is preliminary data.</text>
</comment>